<dbReference type="GO" id="GO:0004519">
    <property type="term" value="F:endonuclease activity"/>
    <property type="evidence" value="ECO:0007669"/>
    <property type="project" value="UniProtKB-KW"/>
</dbReference>
<feature type="region of interest" description="Disordered" evidence="1">
    <location>
        <begin position="132"/>
        <end position="156"/>
    </location>
</feature>
<comment type="caution">
    <text evidence="2">The sequence shown here is derived from an EMBL/GenBank/DDBJ whole genome shotgun (WGS) entry which is preliminary data.</text>
</comment>
<sequence length="156" mass="15957">GINFDPVGTYRRQRRRQLAESGIAGLSAPPAADSSTSARPALPAATAVDGVPLSAAETPPVVEGSLETAPPPVPSARGTGASGQEPALDEGSSAKGWSTIYRAFDRLQLRITDLPIIRPRPVSDGVLVLLDDMAGGSAPRPSQPPGPTDAPEPPAH</sequence>
<keyword evidence="2" id="KW-0255">Endonuclease</keyword>
<dbReference type="Proteomes" id="UP000775129">
    <property type="component" value="Unassembled WGS sequence"/>
</dbReference>
<accession>A0A921GP07</accession>
<protein>
    <submittedName>
        <fullName evidence="2">HNH endonuclease</fullName>
    </submittedName>
</protein>
<reference evidence="2" key="1">
    <citation type="journal article" date="2021" name="PeerJ">
        <title>Extensive microbial diversity within the chicken gut microbiome revealed by metagenomics and culture.</title>
        <authorList>
            <person name="Gilroy R."/>
            <person name="Ravi A."/>
            <person name="Getino M."/>
            <person name="Pursley I."/>
            <person name="Horton D.L."/>
            <person name="Alikhan N.F."/>
            <person name="Baker D."/>
            <person name="Gharbi K."/>
            <person name="Hall N."/>
            <person name="Watson M."/>
            <person name="Adriaenssens E.M."/>
            <person name="Foster-Nyarko E."/>
            <person name="Jarju S."/>
            <person name="Secka A."/>
            <person name="Antonio M."/>
            <person name="Oren A."/>
            <person name="Chaudhuri R.R."/>
            <person name="La Ragione R."/>
            <person name="Hildebrand F."/>
            <person name="Pallen M.J."/>
        </authorList>
    </citation>
    <scope>NUCLEOTIDE SEQUENCE</scope>
    <source>
        <strain evidence="2">1647</strain>
    </source>
</reference>
<feature type="region of interest" description="Disordered" evidence="1">
    <location>
        <begin position="1"/>
        <end position="95"/>
    </location>
</feature>
<feature type="compositionally biased region" description="Pro residues" evidence="1">
    <location>
        <begin position="141"/>
        <end position="156"/>
    </location>
</feature>
<name>A0A921GP07_9MICO</name>
<keyword evidence="2" id="KW-0378">Hydrolase</keyword>
<dbReference type="EMBL" id="DYWO01000066">
    <property type="protein sequence ID" value="HJF48598.1"/>
    <property type="molecule type" value="Genomic_DNA"/>
</dbReference>
<evidence type="ECO:0000313" key="2">
    <source>
        <dbReference type="EMBL" id="HJF48598.1"/>
    </source>
</evidence>
<feature type="compositionally biased region" description="Low complexity" evidence="1">
    <location>
        <begin position="27"/>
        <end position="41"/>
    </location>
</feature>
<keyword evidence="2" id="KW-0540">Nuclease</keyword>
<proteinExistence type="predicted"/>
<organism evidence="2 3">
    <name type="scientific">Brachybacterium paraconglomeratum</name>
    <dbReference type="NCBI Taxonomy" id="173362"/>
    <lineage>
        <taxon>Bacteria</taxon>
        <taxon>Bacillati</taxon>
        <taxon>Actinomycetota</taxon>
        <taxon>Actinomycetes</taxon>
        <taxon>Micrococcales</taxon>
        <taxon>Dermabacteraceae</taxon>
        <taxon>Brachybacterium</taxon>
    </lineage>
</organism>
<feature type="non-terminal residue" evidence="2">
    <location>
        <position position="1"/>
    </location>
</feature>
<evidence type="ECO:0000313" key="3">
    <source>
        <dbReference type="Proteomes" id="UP000775129"/>
    </source>
</evidence>
<gene>
    <name evidence="2" type="ORF">K8W24_02190</name>
</gene>
<reference evidence="2" key="2">
    <citation type="submission" date="2021-09" db="EMBL/GenBank/DDBJ databases">
        <authorList>
            <person name="Gilroy R."/>
        </authorList>
    </citation>
    <scope>NUCLEOTIDE SEQUENCE</scope>
    <source>
        <strain evidence="2">1647</strain>
    </source>
</reference>
<evidence type="ECO:0000256" key="1">
    <source>
        <dbReference type="SAM" id="MobiDB-lite"/>
    </source>
</evidence>
<dbReference type="AlphaFoldDB" id="A0A921GP07"/>